<reference evidence="3 5" key="2">
    <citation type="submission" date="2016-11" db="EMBL/GenBank/DDBJ databases">
        <title>Whole genomes of Flavobacteriaceae.</title>
        <authorList>
            <person name="Stine C."/>
            <person name="Li C."/>
            <person name="Tadesse D."/>
        </authorList>
    </citation>
    <scope>NUCLEOTIDE SEQUENCE [LARGE SCALE GENOMIC DNA]</scope>
    <source>
        <strain evidence="3 5">ATCC 51468</strain>
    </source>
</reference>
<evidence type="ECO:0000313" key="3">
    <source>
        <dbReference type="EMBL" id="OXA86652.1"/>
    </source>
</evidence>
<dbReference type="OrthoDB" id="1200238at2"/>
<evidence type="ECO:0000313" key="2">
    <source>
        <dbReference type="EMBL" id="KIO52441.1"/>
    </source>
</evidence>
<dbReference type="STRING" id="37752.IW18_12530"/>
<evidence type="ECO:0000256" key="1">
    <source>
        <dbReference type="SAM" id="Phobius"/>
    </source>
</evidence>
<organism evidence="2 4">
    <name type="scientific">Flavobacterium hibernum</name>
    <dbReference type="NCBI Taxonomy" id="37752"/>
    <lineage>
        <taxon>Bacteria</taxon>
        <taxon>Pseudomonadati</taxon>
        <taxon>Bacteroidota</taxon>
        <taxon>Flavobacteriia</taxon>
        <taxon>Flavobacteriales</taxon>
        <taxon>Flavobacteriaceae</taxon>
        <taxon>Flavobacterium</taxon>
    </lineage>
</organism>
<feature type="transmembrane region" description="Helical" evidence="1">
    <location>
        <begin position="12"/>
        <end position="33"/>
    </location>
</feature>
<dbReference type="AlphaFoldDB" id="A0A0D0EYN0"/>
<dbReference type="EMBL" id="JPRK01000010">
    <property type="protein sequence ID" value="KIO52441.1"/>
    <property type="molecule type" value="Genomic_DNA"/>
</dbReference>
<name>A0A0D0EYN0_9FLAO</name>
<feature type="transmembrane region" description="Helical" evidence="1">
    <location>
        <begin position="115"/>
        <end position="136"/>
    </location>
</feature>
<evidence type="ECO:0000313" key="5">
    <source>
        <dbReference type="Proteomes" id="UP000198302"/>
    </source>
</evidence>
<sequence length="202" mass="23291">MKYSDEIQKLLPLGYIYLVVLGILKESFFYYQFGINILKYSTIMDILISPIADFMSNPITLVTIVLIFIFHIYLPKILQKYNHKKSVQKLFKLKPTDELSEQETINYYNTLTLKLLASVLLYFFVGTGIGNGHFALERIKNNTAQYNSKLNYTTGESEQIFLLGCNSLYYFYIQKGTKIIKITPLASIKNIESNLKTGFVSK</sequence>
<dbReference type="RefSeq" id="WP_041518174.1">
    <property type="nucleotide sequence ID" value="NZ_JPRK01000010.1"/>
</dbReference>
<keyword evidence="1" id="KW-0472">Membrane</keyword>
<gene>
    <name evidence="3" type="ORF">B0A73_13270</name>
    <name evidence="2" type="ORF">IW18_12530</name>
</gene>
<feature type="transmembrane region" description="Helical" evidence="1">
    <location>
        <begin position="54"/>
        <end position="74"/>
    </location>
</feature>
<keyword evidence="5" id="KW-1185">Reference proteome</keyword>
<keyword evidence="1" id="KW-1133">Transmembrane helix</keyword>
<comment type="caution">
    <text evidence="2">The sequence shown here is derived from an EMBL/GenBank/DDBJ whole genome shotgun (WGS) entry which is preliminary data.</text>
</comment>
<proteinExistence type="predicted"/>
<accession>A0A0D0EYN0</accession>
<evidence type="ECO:0000313" key="4">
    <source>
        <dbReference type="Proteomes" id="UP000032061"/>
    </source>
</evidence>
<keyword evidence="1" id="KW-0812">Transmembrane</keyword>
<dbReference type="Proteomes" id="UP000198302">
    <property type="component" value="Unassembled WGS sequence"/>
</dbReference>
<reference evidence="2 4" key="1">
    <citation type="submission" date="2015-01" db="EMBL/GenBank/DDBJ databases">
        <title>Genome of Flavobacterium hibernum DSM 12611.</title>
        <authorList>
            <person name="Stropko S.J."/>
            <person name="Pipes S.E."/>
            <person name="Newman J.D."/>
        </authorList>
    </citation>
    <scope>NUCLEOTIDE SEQUENCE [LARGE SCALE GENOMIC DNA]</scope>
    <source>
        <strain evidence="2 4">DSM 12611</strain>
    </source>
</reference>
<dbReference type="Proteomes" id="UP000032061">
    <property type="component" value="Unassembled WGS sequence"/>
</dbReference>
<protein>
    <submittedName>
        <fullName evidence="2">Uncharacterized protein</fullName>
    </submittedName>
</protein>
<dbReference type="EMBL" id="MUGX01000015">
    <property type="protein sequence ID" value="OXA86652.1"/>
    <property type="molecule type" value="Genomic_DNA"/>
</dbReference>